<protein>
    <recommendedName>
        <fullName evidence="3">PqqD family protein</fullName>
    </recommendedName>
</protein>
<dbReference type="Gene3D" id="1.10.10.1150">
    <property type="entry name" value="Coenzyme PQQ synthesis protein D (PqqD)"/>
    <property type="match status" value="1"/>
</dbReference>
<dbReference type="OrthoDB" id="9795908at2"/>
<proteinExistence type="predicted"/>
<dbReference type="InterPro" id="IPR041881">
    <property type="entry name" value="PqqD_sf"/>
</dbReference>
<evidence type="ECO:0000313" key="2">
    <source>
        <dbReference type="Proteomes" id="UP000029525"/>
    </source>
</evidence>
<dbReference type="EMBL" id="JRNQ01000010">
    <property type="protein sequence ID" value="KGF45531.1"/>
    <property type="molecule type" value="Genomic_DNA"/>
</dbReference>
<gene>
    <name evidence="1" type="ORF">HMPREF0647_02070</name>
</gene>
<dbReference type="RefSeq" id="WP_036866088.1">
    <property type="nucleotide sequence ID" value="NZ_JRNQ01000010.1"/>
</dbReference>
<comment type="caution">
    <text evidence="1">The sequence shown here is derived from an EMBL/GenBank/DDBJ whole genome shotgun (WGS) entry which is preliminary data.</text>
</comment>
<sequence>MKVKSGFNLRNVCGEEIIVAEGEENIDFSNIVSMNESSAALWKEAQRLGTFTVDDLVTFLCSLYDVDEATAKTDVTEIVAQWGVVGIIEGDDIPVSAKKEAVEEKMVVASQQKVETPKKKGFFSRLFGK</sequence>
<evidence type="ECO:0000313" key="1">
    <source>
        <dbReference type="EMBL" id="KGF45531.1"/>
    </source>
</evidence>
<evidence type="ECO:0008006" key="3">
    <source>
        <dbReference type="Google" id="ProtNLM"/>
    </source>
</evidence>
<dbReference type="Proteomes" id="UP000029525">
    <property type="component" value="Unassembled WGS sequence"/>
</dbReference>
<reference evidence="1 2" key="1">
    <citation type="submission" date="2014-07" db="EMBL/GenBank/DDBJ databases">
        <authorList>
            <person name="McCorrison J."/>
            <person name="Sanka R."/>
            <person name="Torralba M."/>
            <person name="Gillis M."/>
            <person name="Haft D.H."/>
            <person name="Methe B."/>
            <person name="Sutton G."/>
            <person name="Nelson K.E."/>
        </authorList>
    </citation>
    <scope>NUCLEOTIDE SEQUENCE [LARGE SCALE GENOMIC DNA]</scope>
    <source>
        <strain evidence="1 2">DNF00320</strain>
    </source>
</reference>
<dbReference type="AlphaFoldDB" id="A0A096AG75"/>
<dbReference type="Pfam" id="PF05402">
    <property type="entry name" value="PqqD"/>
    <property type="match status" value="1"/>
</dbReference>
<name>A0A096AG75_9BACT</name>
<dbReference type="InterPro" id="IPR008792">
    <property type="entry name" value="PQQD"/>
</dbReference>
<organism evidence="1 2">
    <name type="scientific">Prevotella bivia DNF00320</name>
    <dbReference type="NCBI Taxonomy" id="1401068"/>
    <lineage>
        <taxon>Bacteria</taxon>
        <taxon>Pseudomonadati</taxon>
        <taxon>Bacteroidota</taxon>
        <taxon>Bacteroidia</taxon>
        <taxon>Bacteroidales</taxon>
        <taxon>Prevotellaceae</taxon>
        <taxon>Prevotella</taxon>
    </lineage>
</organism>
<accession>A0A096AG75</accession>